<evidence type="ECO:0000313" key="3">
    <source>
        <dbReference type="Proteomes" id="UP001232148"/>
    </source>
</evidence>
<gene>
    <name evidence="2" type="ORF">LX32DRAFT_695617</name>
</gene>
<evidence type="ECO:0000256" key="1">
    <source>
        <dbReference type="SAM" id="MobiDB-lite"/>
    </source>
</evidence>
<proteinExistence type="predicted"/>
<sequence length="1000" mass="110776">MSDAASVYSVFSGSSLIGIPHLNQPTFISYIGDNILNAIGGTRWLHAAFKYHSAGKIEEHLCRLLRLFSAALDDEVPSSDDMLSRTAIRSIQGRVCAEKITSHICQWERIWLEHVGPLDDVDRGHLPLMTGYQQLVQRKMGLFGKDSAERRPSNDGQRNADDNDGQENAVVLHPLQKMLFGGPAFAELCSAIKNTLYVSDALWMRHIEKSIQHSLSSLPPKVCKNCQLVEPSPTQDSDAQICADHAYPYSVTLQTDWKALDFLHAEFEKEVPSLGAVITYTGLASKAFATTCSQYLRKFWPSNSTALLDALDSLLLSRRTSKIGQSNEKTALPATPPKYALKARLSDIGEISIDAHGTAEFLEEVAQQLAWITSALRSSASGKNMHVEYSPILEDDTPEEENASRLKYCFATILPTSEANADGSSGGDPNFAMRCHFQEVPDAERSCWFGLVSGGAVIAADFPVPARGDEKGLEIPMGILAKIAVIQDAIEYKGGIVMKGPTSMLVPVKRNTDLNIIQWHVVSASKKGKRLTYIEGVEKCKQRALIDEVDLESFLRSRAIVGWWDHAKSRLGDEDINFTNLRWSTAEPYEPLRIQNIAAGLQNIGVLNIECAPGRKDSGYLVKFEGPYSEMLSTAKGEKAFLYDTLQQRAWLVTWDEVILHIIRKRNSDRPFVHNGAPVKIPTMGPAMQTLFLNQKLVLVDDEDKPETLRLTAIRIFNQLETLAAIDDNRRQAPEKAIDVPGVLIGHEFMSIVDRTVGRETKKNEIKLTSGGWTRLVRHSASLVLFANGFDDLICATANTENLCTRWKTVPWGKDYLAATTDTLLRLYFRGNEGSQEYLTSKGLCWHKRHSVKLFESCPEPASNKCGCSRLQQIVPKSMSKIGAVDRPRTVSAGGAVIFGTENAITKGPLSTVLRAKKDASIYSQPNLQIEGKVTCEDDALNSFKEDNTVFQPLGIECGSMTTVQKDRTSPSSKVRTKEVWIKRTVEAEGNGPVGKRQRY</sequence>
<feature type="compositionally biased region" description="Basic and acidic residues" evidence="1">
    <location>
        <begin position="146"/>
        <end position="161"/>
    </location>
</feature>
<dbReference type="EMBL" id="MU842915">
    <property type="protein sequence ID" value="KAK2026393.1"/>
    <property type="molecule type" value="Genomic_DNA"/>
</dbReference>
<organism evidence="2 3">
    <name type="scientific">Colletotrichum zoysiae</name>
    <dbReference type="NCBI Taxonomy" id="1216348"/>
    <lineage>
        <taxon>Eukaryota</taxon>
        <taxon>Fungi</taxon>
        <taxon>Dikarya</taxon>
        <taxon>Ascomycota</taxon>
        <taxon>Pezizomycotina</taxon>
        <taxon>Sordariomycetes</taxon>
        <taxon>Hypocreomycetidae</taxon>
        <taxon>Glomerellales</taxon>
        <taxon>Glomerellaceae</taxon>
        <taxon>Colletotrichum</taxon>
        <taxon>Colletotrichum graminicola species complex</taxon>
    </lineage>
</organism>
<evidence type="ECO:0000313" key="2">
    <source>
        <dbReference type="EMBL" id="KAK2026393.1"/>
    </source>
</evidence>
<comment type="caution">
    <text evidence="2">The sequence shown here is derived from an EMBL/GenBank/DDBJ whole genome shotgun (WGS) entry which is preliminary data.</text>
</comment>
<dbReference type="AlphaFoldDB" id="A0AAD9HCN4"/>
<keyword evidence="3" id="KW-1185">Reference proteome</keyword>
<name>A0AAD9HCN4_9PEZI</name>
<evidence type="ECO:0008006" key="4">
    <source>
        <dbReference type="Google" id="ProtNLM"/>
    </source>
</evidence>
<feature type="region of interest" description="Disordered" evidence="1">
    <location>
        <begin position="143"/>
        <end position="165"/>
    </location>
</feature>
<dbReference type="Proteomes" id="UP001232148">
    <property type="component" value="Unassembled WGS sequence"/>
</dbReference>
<reference evidence="2" key="1">
    <citation type="submission" date="2021-06" db="EMBL/GenBank/DDBJ databases">
        <title>Comparative genomics, transcriptomics and evolutionary studies reveal genomic signatures of adaptation to plant cell wall in hemibiotrophic fungi.</title>
        <authorList>
            <consortium name="DOE Joint Genome Institute"/>
            <person name="Baroncelli R."/>
            <person name="Diaz J.F."/>
            <person name="Benocci T."/>
            <person name="Peng M."/>
            <person name="Battaglia E."/>
            <person name="Haridas S."/>
            <person name="Andreopoulos W."/>
            <person name="Labutti K."/>
            <person name="Pangilinan J."/>
            <person name="Floch G.L."/>
            <person name="Makela M.R."/>
            <person name="Henrissat B."/>
            <person name="Grigoriev I.V."/>
            <person name="Crouch J.A."/>
            <person name="De Vries R.P."/>
            <person name="Sukno S.A."/>
            <person name="Thon M.R."/>
        </authorList>
    </citation>
    <scope>NUCLEOTIDE SEQUENCE</scope>
    <source>
        <strain evidence="2">MAFF235873</strain>
    </source>
</reference>
<protein>
    <recommendedName>
        <fullName evidence="4">Pfs domain-containing protein</fullName>
    </recommendedName>
</protein>
<accession>A0AAD9HCN4</accession>